<evidence type="ECO:0008006" key="4">
    <source>
        <dbReference type="Google" id="ProtNLM"/>
    </source>
</evidence>
<organism evidence="2 3">
    <name type="scientific">Nothophoma quercina</name>
    <dbReference type="NCBI Taxonomy" id="749835"/>
    <lineage>
        <taxon>Eukaryota</taxon>
        <taxon>Fungi</taxon>
        <taxon>Dikarya</taxon>
        <taxon>Ascomycota</taxon>
        <taxon>Pezizomycotina</taxon>
        <taxon>Dothideomycetes</taxon>
        <taxon>Pleosporomycetidae</taxon>
        <taxon>Pleosporales</taxon>
        <taxon>Pleosporineae</taxon>
        <taxon>Didymellaceae</taxon>
        <taxon>Nothophoma</taxon>
    </lineage>
</organism>
<accession>A0ABR3S328</accession>
<proteinExistence type="predicted"/>
<reference evidence="2 3" key="1">
    <citation type="submission" date="2024-02" db="EMBL/GenBank/DDBJ databases">
        <title>De novo assembly and annotation of 12 fungi associated with fruit tree decline syndrome in Ontario, Canada.</title>
        <authorList>
            <person name="Sulman M."/>
            <person name="Ellouze W."/>
            <person name="Ilyukhin E."/>
        </authorList>
    </citation>
    <scope>NUCLEOTIDE SEQUENCE [LARGE SCALE GENOMIC DNA]</scope>
    <source>
        <strain evidence="2 3">M97-236</strain>
    </source>
</reference>
<gene>
    <name evidence="2" type="ORF">SLS59_000722</name>
</gene>
<feature type="compositionally biased region" description="Polar residues" evidence="1">
    <location>
        <begin position="1"/>
        <end position="10"/>
    </location>
</feature>
<feature type="region of interest" description="Disordered" evidence="1">
    <location>
        <begin position="1"/>
        <end position="47"/>
    </location>
</feature>
<comment type="caution">
    <text evidence="2">The sequence shown here is derived from an EMBL/GenBank/DDBJ whole genome shotgun (WGS) entry which is preliminary data.</text>
</comment>
<evidence type="ECO:0000313" key="3">
    <source>
        <dbReference type="Proteomes" id="UP001521222"/>
    </source>
</evidence>
<dbReference type="Proteomes" id="UP001521222">
    <property type="component" value="Unassembled WGS sequence"/>
</dbReference>
<feature type="compositionally biased region" description="Polar residues" evidence="1">
    <location>
        <begin position="20"/>
        <end position="37"/>
    </location>
</feature>
<evidence type="ECO:0000313" key="2">
    <source>
        <dbReference type="EMBL" id="KAL1611085.1"/>
    </source>
</evidence>
<sequence>MSNHQYSYGSPQRGRFTGFSAINTPTRTNGISRSTDQGARRTAGRASTSSAAQIFSMAQHFQGMEASSLTGVPEFVTVQEMAFRQGQRDSSSAFDDVPANPFAKRFDQLWSAFYNLGKECGGQPSPVPVNPTHQNFAWPVLINPYTQSLEQPNGSLDPVWSRKMIQIALNCMEELIRVTCRRNTGWDKTVADIPLPAQEALVAFPDLAQQYELLKRDAKEARSGGRPYGY</sequence>
<protein>
    <recommendedName>
        <fullName evidence="4">Gag protein</fullName>
    </recommendedName>
</protein>
<keyword evidence="3" id="KW-1185">Reference proteome</keyword>
<evidence type="ECO:0000256" key="1">
    <source>
        <dbReference type="SAM" id="MobiDB-lite"/>
    </source>
</evidence>
<name>A0ABR3S328_9PLEO</name>
<dbReference type="EMBL" id="JAKIXB020000002">
    <property type="protein sequence ID" value="KAL1611085.1"/>
    <property type="molecule type" value="Genomic_DNA"/>
</dbReference>